<evidence type="ECO:0000256" key="1">
    <source>
        <dbReference type="ARBA" id="ARBA00004994"/>
    </source>
</evidence>
<dbReference type="RefSeq" id="WP_123179002.1">
    <property type="nucleotide sequence ID" value="NZ_CP033614.1"/>
</dbReference>
<dbReference type="NCBIfam" id="TIGR00745">
    <property type="entry name" value="apbA_panE"/>
    <property type="match status" value="1"/>
</dbReference>
<dbReference type="InterPro" id="IPR051402">
    <property type="entry name" value="KPR-Related"/>
</dbReference>
<dbReference type="SUPFAM" id="SSF51735">
    <property type="entry name" value="NAD(P)-binding Rossmann-fold domains"/>
    <property type="match status" value="1"/>
</dbReference>
<dbReference type="Proteomes" id="UP000276407">
    <property type="component" value="Chromosome 1"/>
</dbReference>
<dbReference type="GO" id="GO:0015940">
    <property type="term" value="P:pantothenate biosynthetic process"/>
    <property type="evidence" value="ECO:0007669"/>
    <property type="project" value="UniProtKB-UniPathway"/>
</dbReference>
<dbReference type="Gene3D" id="1.10.1040.10">
    <property type="entry name" value="N-(1-d-carboxylethyl)-l-norvaline Dehydrogenase, domain 2"/>
    <property type="match status" value="1"/>
</dbReference>
<sequence>MFRILVLGSGAIAGLYAGKLAQAGCSLDFWVRKNSSDLKKNGFEIESQPWGNFKFPANEVFETIPENLEKYDLILNCLKCLPEIRLETILGKKIPESVAILLLQNGIGIEEPVSNLYPNNEILSGLAFVCANRLNDGKILHLDYGELTIGSWNRKNSSVAKKLSDLFNGVGVPTQITETIRQARWKKLMWNAPFNPISVLSGGKNTSEILAQTFGRKLVIEIMKEVQRLSKLDGAEVPETQIPTFISMTETMKPYKTSMLLDFEAGRPMEIESILGNTVRVAEKNGLEIPHIQTLYSLLKLKENL</sequence>
<keyword evidence="6 9" id="KW-0560">Oxidoreductase</keyword>
<evidence type="ECO:0000256" key="6">
    <source>
        <dbReference type="ARBA" id="ARBA00023002"/>
    </source>
</evidence>
<evidence type="ECO:0000256" key="5">
    <source>
        <dbReference type="ARBA" id="ARBA00022857"/>
    </source>
</evidence>
<dbReference type="InterPro" id="IPR008927">
    <property type="entry name" value="6-PGluconate_DH-like_C_sf"/>
</dbReference>
<dbReference type="Gene3D" id="3.40.50.720">
    <property type="entry name" value="NAD(P)-binding Rossmann-like Domain"/>
    <property type="match status" value="1"/>
</dbReference>
<evidence type="ECO:0000256" key="4">
    <source>
        <dbReference type="ARBA" id="ARBA00019465"/>
    </source>
</evidence>
<comment type="function">
    <text evidence="9">Catalyzes the NADPH-dependent reduction of ketopantoate into pantoic acid.</text>
</comment>
<dbReference type="InterPro" id="IPR013332">
    <property type="entry name" value="KPR_N"/>
</dbReference>
<dbReference type="Pfam" id="PF02558">
    <property type="entry name" value="ApbA"/>
    <property type="match status" value="1"/>
</dbReference>
<dbReference type="PANTHER" id="PTHR21708:SF26">
    <property type="entry name" value="2-DEHYDROPANTOATE 2-REDUCTASE"/>
    <property type="match status" value="1"/>
</dbReference>
<dbReference type="GO" id="GO:0005737">
    <property type="term" value="C:cytoplasm"/>
    <property type="evidence" value="ECO:0007669"/>
    <property type="project" value="TreeGrafter"/>
</dbReference>
<proteinExistence type="inferred from homology"/>
<evidence type="ECO:0000256" key="3">
    <source>
        <dbReference type="ARBA" id="ARBA00013014"/>
    </source>
</evidence>
<keyword evidence="5 9" id="KW-0521">NADP</keyword>
<comment type="pathway">
    <text evidence="1 9">Cofactor biosynthesis; (R)-pantothenate biosynthesis; (R)-pantoate from 3-methyl-2-oxobutanoate: step 2/2.</text>
</comment>
<comment type="catalytic activity">
    <reaction evidence="8 9">
        <text>(R)-pantoate + NADP(+) = 2-dehydropantoate + NADPH + H(+)</text>
        <dbReference type="Rhea" id="RHEA:16233"/>
        <dbReference type="ChEBI" id="CHEBI:11561"/>
        <dbReference type="ChEBI" id="CHEBI:15378"/>
        <dbReference type="ChEBI" id="CHEBI:15980"/>
        <dbReference type="ChEBI" id="CHEBI:57783"/>
        <dbReference type="ChEBI" id="CHEBI:58349"/>
        <dbReference type="EC" id="1.1.1.169"/>
    </reaction>
</comment>
<evidence type="ECO:0000256" key="7">
    <source>
        <dbReference type="ARBA" id="ARBA00032024"/>
    </source>
</evidence>
<dbReference type="KEGG" id="lkm:EFP84_01535"/>
<accession>A0A5F1Y0P0</accession>
<dbReference type="FunFam" id="1.10.1040.10:FF:000017">
    <property type="entry name" value="2-dehydropantoate 2-reductase"/>
    <property type="match status" value="1"/>
</dbReference>
<dbReference type="InterPro" id="IPR013328">
    <property type="entry name" value="6PGD_dom2"/>
</dbReference>
<gene>
    <name evidence="10" type="ORF">EFP84_01535</name>
</gene>
<dbReference type="InterPro" id="IPR013752">
    <property type="entry name" value="KPA_reductase"/>
</dbReference>
<dbReference type="PANTHER" id="PTHR21708">
    <property type="entry name" value="PROBABLE 2-DEHYDROPANTOATE 2-REDUCTASE"/>
    <property type="match status" value="1"/>
</dbReference>
<dbReference type="EC" id="1.1.1.169" evidence="3 9"/>
<evidence type="ECO:0000313" key="10">
    <source>
        <dbReference type="EMBL" id="AYV54313.1"/>
    </source>
</evidence>
<keyword evidence="9" id="KW-0566">Pantothenate biosynthesis</keyword>
<dbReference type="SUPFAM" id="SSF48179">
    <property type="entry name" value="6-phosphogluconate dehydrogenase C-terminal domain-like"/>
    <property type="match status" value="1"/>
</dbReference>
<dbReference type="InterPro" id="IPR003710">
    <property type="entry name" value="ApbA"/>
</dbReference>
<dbReference type="AlphaFoldDB" id="A0A5F1Y0P0"/>
<dbReference type="Pfam" id="PF08546">
    <property type="entry name" value="ApbA_C"/>
    <property type="match status" value="1"/>
</dbReference>
<evidence type="ECO:0000256" key="2">
    <source>
        <dbReference type="ARBA" id="ARBA00007870"/>
    </source>
</evidence>
<comment type="similarity">
    <text evidence="2 9">Belongs to the ketopantoate reductase family.</text>
</comment>
<reference evidence="10 11" key="1">
    <citation type="submission" date="2018-11" db="EMBL/GenBank/DDBJ databases">
        <title>Complete genome sequence of Leptospira kmetyi isolate LS 001/16 from soil sample associated with a leptospirosis patient in Kelantan.</title>
        <authorList>
            <person name="Muhammad Yusoff F."/>
            <person name="Muhammad Yusoff S."/>
            <person name="Ahmad M.N."/>
            <person name="Yusof N.Y."/>
            <person name="Aziah I."/>
        </authorList>
    </citation>
    <scope>NUCLEOTIDE SEQUENCE [LARGE SCALE GENOMIC DNA]</scope>
    <source>
        <strain evidence="10 11">LS 001/16</strain>
    </source>
</reference>
<dbReference type="GO" id="GO:0008677">
    <property type="term" value="F:2-dehydropantoate 2-reductase activity"/>
    <property type="evidence" value="ECO:0007669"/>
    <property type="project" value="UniProtKB-EC"/>
</dbReference>
<protein>
    <recommendedName>
        <fullName evidence="4 9">2-dehydropantoate 2-reductase</fullName>
        <ecNumber evidence="3 9">1.1.1.169</ecNumber>
    </recommendedName>
    <alternativeName>
        <fullName evidence="7 9">Ketopantoate reductase</fullName>
    </alternativeName>
</protein>
<evidence type="ECO:0000313" key="11">
    <source>
        <dbReference type="Proteomes" id="UP000276407"/>
    </source>
</evidence>
<evidence type="ECO:0000256" key="8">
    <source>
        <dbReference type="ARBA" id="ARBA00048793"/>
    </source>
</evidence>
<name>A0A5F1Y0P0_9LEPT</name>
<dbReference type="InterPro" id="IPR036291">
    <property type="entry name" value="NAD(P)-bd_dom_sf"/>
</dbReference>
<organism evidence="10 11">
    <name type="scientific">Leptospira kmetyi</name>
    <dbReference type="NCBI Taxonomy" id="408139"/>
    <lineage>
        <taxon>Bacteria</taxon>
        <taxon>Pseudomonadati</taxon>
        <taxon>Spirochaetota</taxon>
        <taxon>Spirochaetia</taxon>
        <taxon>Leptospirales</taxon>
        <taxon>Leptospiraceae</taxon>
        <taxon>Leptospira</taxon>
    </lineage>
</organism>
<dbReference type="EMBL" id="CP033614">
    <property type="protein sequence ID" value="AYV54313.1"/>
    <property type="molecule type" value="Genomic_DNA"/>
</dbReference>
<evidence type="ECO:0000256" key="9">
    <source>
        <dbReference type="RuleBase" id="RU362068"/>
    </source>
</evidence>